<dbReference type="InterPro" id="IPR027417">
    <property type="entry name" value="P-loop_NTPase"/>
</dbReference>
<keyword evidence="1" id="KW-0645">Protease</keyword>
<keyword evidence="1" id="KW-0378">Hydrolase</keyword>
<dbReference type="PROSITE" id="PS00134">
    <property type="entry name" value="TRYPSIN_HIS"/>
    <property type="match status" value="1"/>
</dbReference>
<dbReference type="InterPro" id="IPR009003">
    <property type="entry name" value="Peptidase_S1_PA"/>
</dbReference>
<evidence type="ECO:0000313" key="1">
    <source>
        <dbReference type="EMBL" id="HEA15251.1"/>
    </source>
</evidence>
<dbReference type="NCBIfam" id="NF041810">
    <property type="entry name" value="Avs1b"/>
    <property type="match status" value="1"/>
</dbReference>
<reference evidence="1" key="1">
    <citation type="journal article" date="2020" name="mSystems">
        <title>Genome- and Community-Level Interaction Insights into Carbon Utilization and Element Cycling Functions of Hydrothermarchaeota in Hydrothermal Sediment.</title>
        <authorList>
            <person name="Zhou Z."/>
            <person name="Liu Y."/>
            <person name="Xu W."/>
            <person name="Pan J."/>
            <person name="Luo Z.H."/>
            <person name="Li M."/>
        </authorList>
    </citation>
    <scope>NUCLEOTIDE SEQUENCE [LARGE SCALE GENOMIC DNA]</scope>
    <source>
        <strain evidence="1">HyVt-346</strain>
    </source>
</reference>
<dbReference type="Gene3D" id="2.40.10.120">
    <property type="match status" value="1"/>
</dbReference>
<gene>
    <name evidence="1" type="ORF">ENH88_02105</name>
</gene>
<dbReference type="SUPFAM" id="SSF52540">
    <property type="entry name" value="P-loop containing nucleoside triphosphate hydrolases"/>
    <property type="match status" value="1"/>
</dbReference>
<comment type="caution">
    <text evidence="1">The sequence shown here is derived from an EMBL/GenBank/DDBJ whole genome shotgun (WGS) entry which is preliminary data.</text>
</comment>
<dbReference type="InterPro" id="IPR018114">
    <property type="entry name" value="TRYPSIN_HIS"/>
</dbReference>
<dbReference type="Pfam" id="PF13365">
    <property type="entry name" value="Trypsin_2"/>
    <property type="match status" value="1"/>
</dbReference>
<name>A0A7V1CVU8_9GAMM</name>
<protein>
    <submittedName>
        <fullName evidence="1">Serine protease</fullName>
    </submittedName>
</protein>
<accession>A0A7V1CVU8</accession>
<organism evidence="1">
    <name type="scientific">Pseudoalteromonas prydzensis</name>
    <dbReference type="NCBI Taxonomy" id="182141"/>
    <lineage>
        <taxon>Bacteria</taxon>
        <taxon>Pseudomonadati</taxon>
        <taxon>Pseudomonadota</taxon>
        <taxon>Gammaproteobacteria</taxon>
        <taxon>Alteromonadales</taxon>
        <taxon>Pseudoalteromonadaceae</taxon>
        <taxon>Pseudoalteromonas</taxon>
    </lineage>
</organism>
<dbReference type="Proteomes" id="UP000886188">
    <property type="component" value="Unassembled WGS sequence"/>
</dbReference>
<dbReference type="GO" id="GO:0006508">
    <property type="term" value="P:proteolysis"/>
    <property type="evidence" value="ECO:0007669"/>
    <property type="project" value="UniProtKB-KW"/>
</dbReference>
<sequence length="1936" mass="220716">MLQIGLISKRIKMLDKTAQSATCRIQCGEESGTGFLVSSKLVLTASHCLEDPTESNNEVDVVFEYGTTKLPHKAKVLDYDESLDVALLELDSEPDLTPLTISCQMPLDGSKFYSYGWPVAKLTIGHRLEGKIIQTFEATKLKSDIEISINQELSLSSYKGFSGAALICDEACVGIIRVSIEKTLHVISTFTLRHFLAQNDIPITQEESLSNNETIASRFEFVKQFDELLTKNCNSYRFINGAHGIGKSTFCDTYSPLNDSLEHFATYCFSQSQKSKNAVQLAQPIEFFNWLNMQVSKLINGTPIRTDNYDYHRLIKETEQLLSIACNKYDLNKKVGILFIDGLDEISRHDPALLSKFIGLLPIQLPKGLIIVLAAPNYEQFEAQLGQRLNKSLCISLPPLKYNSAQSFCYTNLYNEFAVPKTVNLICERAQGHPLYLRYLIDLVNSGLTKKELSDFPLIDGTIRNYYDLLWSQLKNDEAAVNLLAIVARLRWGIPISFFSEILNKSEQAILISTHSRIKHLLLNENETTVYHSSFSDFLVEKTQLLEKSIQLRLFEFCEKNQKSQYGLLNLIYHGLKIENDDKSHVILLCNQSWVDKCVLQGVEPDTLQIDIHKTLEAATLLGDLAETVRILLLSQRINFRYSVLFAQSASLTAGALISIGKQEEVLQHVVRYGQLIIPPQESFKIVLHLSNEEANQEALNLTRTTEMFIEDKFENLLSGDGIPYDEFMNFFSLYSQLFMLKTRLGDESAYKKFVNFQLYWSEVISSNAKNKEYSDAFKNEMVANSQATAMCLLEHYVPISELRKIYRGPISDYTGIILSSIPIYFELCRYYGLTANRSILTVVFNDLLTIIAECGGGVNKLNSVATSALLTLNAPKEIIETFSKEIEELSSFTFIGEDGITSDEYLFIQNMSDWRLKAYAKTCFKCPNFIPFTNNNWEESISSICKIVAWCSGKARKYNQSSDAKELENVWDILNKSVIDNIKFVLSEREQWQDSYNIPEGIFPLIYKELAETISQSFENKISYLINHLNTQFDTQYGIYSEGFRRILKNTIECLTRKKIDSQSEDLVFNLVHQWNKYVSQNLKNRYELIPELLEIIALYKKLDAQEEAKRTYERVLSLSMGPSWYKEDQFGLCITALESLSTTSNLKHEVIKDIAGILDAASGEMTFQRFVRYAKRDLIGALCVKGKYKIAVDYFITQTYGTLEQMHIEVTRDNIDRLNELRGSRFPGNALDEQDCIVLIVKNIYKVADWQLCWALLECFQFGDDRHYSSFTQAYGLILNNISDDQSSVSKAFDRLEIICESEFNDELSKAQFINTIFSIISEGLREQFETKFQTELTLINEIEKEEITDNDESLAPNADVHKDENLGRNSDDMVIPGIFGKQSVTQIAEKLLDNAESLLRRNNFSSATSKILAGMEAMQGGGWTIWGESLSTTSRSRFLLAQTTDSVPEIVKLFSSLILNETNTQRWQIAEGLVDWLGKRSSHDIQNKLLKYTIEHINIIVGDTSEYITSYTKEKSNNKVGSSLEESLTQLLCHTLNHPAWLRREKAAELTSWLSKSYPSFIKFFSPKAFSMDSGSHSDIICGAIELIPFNLKLWDQLADTLDFESILNNCRHTGRYSVLTKLANKAVIQESQSAQDALNILRHRFNKYNSLNHDEIELPEWAETIKYEWDKLVQYGAINNEVVAKAEKMMREICSPLPIEKALELEELLAEGYSSSTTPPQRWKDKVFYVFQVALTDNASEKNYEYIGSLFRQYNPNSLTKERIINFNSPVDKWFKSNKITPVHEGKVYLDYCERLLLEGELKFVRLTAYIAESQQSIPLISGRFLSTEQINQSSVSDLDTCANVVANPAYFGGFTPANPAYHFMQITNINSSDITRGYWKSGRVLDDYKGAPMNEGCFLAINEKSFYRAINTNIIWRLEIDFKTVAHITYN</sequence>
<dbReference type="SUPFAM" id="SSF50494">
    <property type="entry name" value="Trypsin-like serine proteases"/>
    <property type="match status" value="1"/>
</dbReference>
<proteinExistence type="predicted"/>
<dbReference type="Gene3D" id="3.40.50.300">
    <property type="entry name" value="P-loop containing nucleotide triphosphate hydrolases"/>
    <property type="match status" value="1"/>
</dbReference>
<dbReference type="EMBL" id="DRGM01000026">
    <property type="protein sequence ID" value="HEA15251.1"/>
    <property type="molecule type" value="Genomic_DNA"/>
</dbReference>
<dbReference type="GO" id="GO:0004252">
    <property type="term" value="F:serine-type endopeptidase activity"/>
    <property type="evidence" value="ECO:0007669"/>
    <property type="project" value="InterPro"/>
</dbReference>